<dbReference type="Pfam" id="PF00732">
    <property type="entry name" value="GMC_oxred_N"/>
    <property type="match status" value="1"/>
</dbReference>
<dbReference type="GO" id="GO:0005576">
    <property type="term" value="C:extracellular region"/>
    <property type="evidence" value="ECO:0007669"/>
    <property type="project" value="UniProtKB-SubCell"/>
</dbReference>
<dbReference type="EMBL" id="KN817593">
    <property type="protein sequence ID" value="KJA18125.1"/>
    <property type="molecule type" value="Genomic_DNA"/>
</dbReference>
<evidence type="ECO:0000256" key="3">
    <source>
        <dbReference type="ARBA" id="ARBA00010790"/>
    </source>
</evidence>
<accession>A0A0D2PD08</accession>
<evidence type="ECO:0000256" key="1">
    <source>
        <dbReference type="ARBA" id="ARBA00001974"/>
    </source>
</evidence>
<protein>
    <recommendedName>
        <fullName evidence="5">pyranose dehydrogenase (acceptor)</fullName>
        <ecNumber evidence="5">1.1.99.29</ecNumber>
    </recommendedName>
</protein>
<dbReference type="Proteomes" id="UP000054270">
    <property type="component" value="Unassembled WGS sequence"/>
</dbReference>
<dbReference type="PANTHER" id="PTHR11552:SF213">
    <property type="entry name" value="DEHYDROGENASE, PUTATIVE-RELATED"/>
    <property type="match status" value="1"/>
</dbReference>
<evidence type="ECO:0000259" key="14">
    <source>
        <dbReference type="PROSITE" id="PS00624"/>
    </source>
</evidence>
<dbReference type="AlphaFoldDB" id="A0A0D2PD08"/>
<dbReference type="InterPro" id="IPR036188">
    <property type="entry name" value="FAD/NAD-bd_sf"/>
</dbReference>
<name>A0A0D2PD08_HYPSF</name>
<evidence type="ECO:0000256" key="2">
    <source>
        <dbReference type="ARBA" id="ARBA00004613"/>
    </source>
</evidence>
<feature type="region of interest" description="Disordered" evidence="13">
    <location>
        <begin position="222"/>
        <end position="265"/>
    </location>
</feature>
<comment type="catalytic activity">
    <reaction evidence="8">
        <text>pyranose + acceptor = pyranos-2-ulose + reduced acceptor.</text>
        <dbReference type="EC" id="1.1.99.29"/>
    </reaction>
</comment>
<dbReference type="InterPro" id="IPR007867">
    <property type="entry name" value="GMC_OxRtase_C"/>
</dbReference>
<evidence type="ECO:0000256" key="5">
    <source>
        <dbReference type="ARBA" id="ARBA00013177"/>
    </source>
</evidence>
<dbReference type="STRING" id="945553.A0A0D2PD08"/>
<dbReference type="OMA" id="RHYEDET"/>
<evidence type="ECO:0000256" key="11">
    <source>
        <dbReference type="ARBA" id="ARBA00034050"/>
    </source>
</evidence>
<feature type="compositionally biased region" description="Low complexity" evidence="13">
    <location>
        <begin position="256"/>
        <end position="265"/>
    </location>
</feature>
<comment type="cofactor">
    <cofactor evidence="1">
        <name>FAD</name>
        <dbReference type="ChEBI" id="CHEBI:57692"/>
    </cofactor>
</comment>
<evidence type="ECO:0000256" key="9">
    <source>
        <dbReference type="ARBA" id="ARBA00034010"/>
    </source>
</evidence>
<dbReference type="InterPro" id="IPR012132">
    <property type="entry name" value="GMC_OxRdtase"/>
</dbReference>
<proteinExistence type="inferred from homology"/>
<dbReference type="PANTHER" id="PTHR11552">
    <property type="entry name" value="GLUCOSE-METHANOL-CHOLINE GMC OXIDOREDUCTASE"/>
    <property type="match status" value="1"/>
</dbReference>
<keyword evidence="16" id="KW-1185">Reference proteome</keyword>
<evidence type="ECO:0000313" key="15">
    <source>
        <dbReference type="EMBL" id="KJA18125.1"/>
    </source>
</evidence>
<dbReference type="Gene3D" id="3.50.50.60">
    <property type="entry name" value="FAD/NAD(P)-binding domain"/>
    <property type="match status" value="1"/>
</dbReference>
<evidence type="ECO:0000256" key="13">
    <source>
        <dbReference type="SAM" id="MobiDB-lite"/>
    </source>
</evidence>
<dbReference type="GO" id="GO:0050660">
    <property type="term" value="F:flavin adenine dinucleotide binding"/>
    <property type="evidence" value="ECO:0007669"/>
    <property type="project" value="InterPro"/>
</dbReference>
<dbReference type="OrthoDB" id="269227at2759"/>
<dbReference type="Pfam" id="PF05199">
    <property type="entry name" value="GMC_oxred_C"/>
    <property type="match status" value="1"/>
</dbReference>
<dbReference type="SUPFAM" id="SSF54373">
    <property type="entry name" value="FAD-linked reductases, C-terminal domain"/>
    <property type="match status" value="1"/>
</dbReference>
<dbReference type="EC" id="1.1.99.29" evidence="5"/>
<dbReference type="SUPFAM" id="SSF51905">
    <property type="entry name" value="FAD/NAD(P)-binding domain"/>
    <property type="match status" value="1"/>
</dbReference>
<evidence type="ECO:0000256" key="12">
    <source>
        <dbReference type="ARBA" id="ARBA00034059"/>
    </source>
</evidence>
<comment type="catalytic activity">
    <reaction evidence="10">
        <text>pyranose + acceptor = pyranos-3-ulose + reduced acceptor.</text>
        <dbReference type="EC" id="1.1.99.29"/>
    </reaction>
</comment>
<sequence length="963" mass="103260">MLPPYIQHPNGNEDHHTVNSDINFQSCSSQTGKYGGTCGSQTAEHETFYAQELPFFGIDAQSYCTSLELLLSGHYEPPSHTFDDPFQQPERYMAEDDRQVMGMLSEVDAFGHEASLHQNGISGPSIQTGSYYQTTDPSFAASGDVLFALDVHNSWNEGQDTRRFGVQIHDPSLIQHIPPTPYLSASSTPSVLSPFPATPDLAAADAPVFTIFDVAPVQQSRTAPVREDVVASSSTLTPQRPTTKKRKAEESEPTKAGKAAKSKSGYPMKFTCNNPKCNGYSTNQKGDWNRHVLSAQHGGKGVVPVLLADAIAIRQTTNITGGITSSASSIIGNNTQTVSNTYDYIVVGSGPGGGPLAARLAQAGFSVLLLDAGADHGTDSIIEIPLFQTFASEYTPITWQYFVDHFDDPTVAMKDPKFTWKQPNGTFWVGPNPPAGSEPLGIYYPRASTLGGCAEHNALVALYPAEDDWNVIANITGDSSWAASNMRQYWQRLENNQYITPGSAAASGHGFSGWLDTTLTDLELVLADKRWLSLLQGAAAVMGNSLANAVITSVDVLSSLMITDANSDSPNRDITQGIYQLPLAVNNVTRARSSPRNLILNTASNSAFKLKVQLNSLVTRILFEPTLTGPRAIGIEYANGSHLFSADPSTGSATLTGVGAAFARREVIISAGTFNTPQLLKLSGIGPAAELEALGIPVVLNSPAVGTNMQDRYEVTVTGSLPTNFPSYSDCTFLQTPGDPCFEQWMTNQTDHGIYGTNGVAFGLILQSSISSPTSSDLFVGGLPANFHGYFPGYSAAADLHTWSYLVLKAHSHNNAGTVTLKSTNPLDLPHVSFKSWTVGGDLDLQAVYEGVQNARAMFNKTITPDGPFVETFPGPSVQTEAEVKAWIQTNAWGHHASCSVPIGALNDSKSVLDSSFRVKGVNGLRVVDASVFPKIPDFYIVGSVYMISEKAADVIIQQARSS</sequence>
<comment type="subcellular location">
    <subcellularLocation>
        <location evidence="2">Secreted</location>
    </subcellularLocation>
</comment>
<dbReference type="InterPro" id="IPR000172">
    <property type="entry name" value="GMC_OxRdtase_N"/>
</dbReference>
<feature type="compositionally biased region" description="Polar residues" evidence="13">
    <location>
        <begin position="231"/>
        <end position="241"/>
    </location>
</feature>
<dbReference type="GO" id="GO:0033718">
    <property type="term" value="F:pyranose dehydrogenase (acceptor) activity"/>
    <property type="evidence" value="ECO:0007669"/>
    <property type="project" value="UniProtKB-EC"/>
</dbReference>
<organism evidence="15 16">
    <name type="scientific">Hypholoma sublateritium (strain FD-334 SS-4)</name>
    <dbReference type="NCBI Taxonomy" id="945553"/>
    <lineage>
        <taxon>Eukaryota</taxon>
        <taxon>Fungi</taxon>
        <taxon>Dikarya</taxon>
        <taxon>Basidiomycota</taxon>
        <taxon>Agaricomycotina</taxon>
        <taxon>Agaricomycetes</taxon>
        <taxon>Agaricomycetidae</taxon>
        <taxon>Agaricales</taxon>
        <taxon>Agaricineae</taxon>
        <taxon>Strophariaceae</taxon>
        <taxon>Hypholoma</taxon>
    </lineage>
</organism>
<dbReference type="PROSITE" id="PS00624">
    <property type="entry name" value="GMC_OXRED_2"/>
    <property type="match status" value="1"/>
</dbReference>
<comment type="catalytic activity">
    <reaction evidence="11">
        <text>a pyranoside + acceptor = a pyranosid-3-ulose + reduced acceptor.</text>
        <dbReference type="EC" id="1.1.99.29"/>
    </reaction>
</comment>
<keyword evidence="6" id="KW-0964">Secreted</keyword>
<evidence type="ECO:0000256" key="7">
    <source>
        <dbReference type="ARBA" id="ARBA00024699"/>
    </source>
</evidence>
<gene>
    <name evidence="15" type="ORF">HYPSUDRAFT_218387</name>
</gene>
<feature type="domain" description="Glucose-methanol-choline oxidoreductase N-terminal" evidence="14">
    <location>
        <begin position="672"/>
        <end position="686"/>
    </location>
</feature>
<comment type="similarity">
    <text evidence="3">Belongs to the GMC oxidoreductase family.</text>
</comment>
<comment type="catalytic activity">
    <reaction evidence="9">
        <text>pyranose + acceptor = pyranos-2,3-diulose + reduced acceptor.</text>
        <dbReference type="EC" id="1.1.99.29"/>
    </reaction>
</comment>
<comment type="catalytic activity">
    <reaction evidence="12">
        <text>a pyranoside + acceptor = a pyranosid-3,4-diulose + reduced acceptor.</text>
        <dbReference type="EC" id="1.1.99.29"/>
    </reaction>
</comment>
<reference evidence="16" key="1">
    <citation type="submission" date="2014-04" db="EMBL/GenBank/DDBJ databases">
        <title>Evolutionary Origins and Diversification of the Mycorrhizal Mutualists.</title>
        <authorList>
            <consortium name="DOE Joint Genome Institute"/>
            <consortium name="Mycorrhizal Genomics Consortium"/>
            <person name="Kohler A."/>
            <person name="Kuo A."/>
            <person name="Nagy L.G."/>
            <person name="Floudas D."/>
            <person name="Copeland A."/>
            <person name="Barry K.W."/>
            <person name="Cichocki N."/>
            <person name="Veneault-Fourrey C."/>
            <person name="LaButti K."/>
            <person name="Lindquist E.A."/>
            <person name="Lipzen A."/>
            <person name="Lundell T."/>
            <person name="Morin E."/>
            <person name="Murat C."/>
            <person name="Riley R."/>
            <person name="Ohm R."/>
            <person name="Sun H."/>
            <person name="Tunlid A."/>
            <person name="Henrissat B."/>
            <person name="Grigoriev I.V."/>
            <person name="Hibbett D.S."/>
            <person name="Martin F."/>
        </authorList>
    </citation>
    <scope>NUCLEOTIDE SEQUENCE [LARGE SCALE GENOMIC DNA]</scope>
    <source>
        <strain evidence="16">FD-334 SS-4</strain>
    </source>
</reference>
<evidence type="ECO:0000256" key="4">
    <source>
        <dbReference type="ARBA" id="ARBA00011245"/>
    </source>
</evidence>
<comment type="subunit">
    <text evidence="4">Monomer.</text>
</comment>
<dbReference type="Gene3D" id="3.30.560.10">
    <property type="entry name" value="Glucose Oxidase, domain 3"/>
    <property type="match status" value="1"/>
</dbReference>
<comment type="function">
    <text evidence="7">Catalyzes the single-oxidation or sequential double oxidation reaction of carbohydrates primarily at carbon-2 and/or carbon-3 with the concomitant reduction of the flavin. The enzyme exhibits a broad sugar substrate specificity, oxidizing different aldopyranoses to the corresponding C-1, C-2, C-3 or C-1,2, C-2,3 and C-3,4 (di)dehydro sugars with substrate-specific regioselectivity. Accepts only a narrow range of electron acceptors such as substituted benzoquinones and complexed metal ions and reacts extremely slowly with O(2) as acceptor. May play a role in the natural recycling of plant matter by oxidizing all major monosaccharides in lignocellulose and by reducing quinone compounds or reactive radical species generated during lignin depolymerization.</text>
</comment>
<evidence type="ECO:0000256" key="10">
    <source>
        <dbReference type="ARBA" id="ARBA00034029"/>
    </source>
</evidence>
<evidence type="ECO:0000256" key="8">
    <source>
        <dbReference type="ARBA" id="ARBA00033986"/>
    </source>
</evidence>
<evidence type="ECO:0000256" key="6">
    <source>
        <dbReference type="ARBA" id="ARBA00022525"/>
    </source>
</evidence>
<evidence type="ECO:0000313" key="16">
    <source>
        <dbReference type="Proteomes" id="UP000054270"/>
    </source>
</evidence>